<dbReference type="AlphaFoldDB" id="A0A9D1TWB4"/>
<evidence type="ECO:0000313" key="2">
    <source>
        <dbReference type="Proteomes" id="UP000823933"/>
    </source>
</evidence>
<name>A0A9D1TWB4_9FIRM</name>
<dbReference type="Gene3D" id="3.40.630.30">
    <property type="match status" value="1"/>
</dbReference>
<comment type="caution">
    <text evidence="1">The sequence shown here is derived from an EMBL/GenBank/DDBJ whole genome shotgun (WGS) entry which is preliminary data.</text>
</comment>
<proteinExistence type="predicted"/>
<dbReference type="InterPro" id="IPR016181">
    <property type="entry name" value="Acyl_CoA_acyltransferase"/>
</dbReference>
<evidence type="ECO:0000313" key="1">
    <source>
        <dbReference type="EMBL" id="HIW08540.1"/>
    </source>
</evidence>
<protein>
    <submittedName>
        <fullName evidence="1">GNAT family N-acetyltransferase</fullName>
    </submittedName>
</protein>
<gene>
    <name evidence="1" type="ORF">H9890_03940</name>
</gene>
<reference evidence="1" key="1">
    <citation type="journal article" date="2021" name="PeerJ">
        <title>Extensive microbial diversity within the chicken gut microbiome revealed by metagenomics and culture.</title>
        <authorList>
            <person name="Gilroy R."/>
            <person name="Ravi A."/>
            <person name="Getino M."/>
            <person name="Pursley I."/>
            <person name="Horton D.L."/>
            <person name="Alikhan N.F."/>
            <person name="Baker D."/>
            <person name="Gharbi K."/>
            <person name="Hall N."/>
            <person name="Watson M."/>
            <person name="Adriaenssens E.M."/>
            <person name="Foster-Nyarko E."/>
            <person name="Jarju S."/>
            <person name="Secka A."/>
            <person name="Antonio M."/>
            <person name="Oren A."/>
            <person name="Chaudhuri R.R."/>
            <person name="La Ragione R."/>
            <person name="Hildebrand F."/>
            <person name="Pallen M.J."/>
        </authorList>
    </citation>
    <scope>NUCLEOTIDE SEQUENCE</scope>
    <source>
        <strain evidence="1">ChiHcolR34-3080</strain>
    </source>
</reference>
<sequence length="270" mass="29683">MFRLMGPSDLTAVKELWTACRHDPADWAEKAIRRFAGEENVWLAEENGEVQAALLAVPVTLQGRPGRYLCGLCSREERAAAGLLDFVCAELAGTGSAFLAAAPGAAQAALYAAHGFGRAFGLRCLTREVRRNLWSQAEFDAVTAKKLCELRRQYCPGCVELDAGRMAVVLGDLYARGVTIVSNARGYGLYFRQDDTLYFPELMAEDDRAAEVLMEAARQKEVVVEKAVVTVGADQPLFYGEGTRQEYGMIRFAAAPFDLTESYMRLMLAD</sequence>
<reference evidence="1" key="2">
    <citation type="submission" date="2021-04" db="EMBL/GenBank/DDBJ databases">
        <authorList>
            <person name="Gilroy R."/>
        </authorList>
    </citation>
    <scope>NUCLEOTIDE SEQUENCE</scope>
    <source>
        <strain evidence="1">ChiHcolR34-3080</strain>
    </source>
</reference>
<dbReference type="SUPFAM" id="SSF55729">
    <property type="entry name" value="Acyl-CoA N-acyltransferases (Nat)"/>
    <property type="match status" value="1"/>
</dbReference>
<organism evidence="1 2">
    <name type="scientific">Candidatus Faecalibacterium intestinigallinarum</name>
    <dbReference type="NCBI Taxonomy" id="2838581"/>
    <lineage>
        <taxon>Bacteria</taxon>
        <taxon>Bacillati</taxon>
        <taxon>Bacillota</taxon>
        <taxon>Clostridia</taxon>
        <taxon>Eubacteriales</taxon>
        <taxon>Oscillospiraceae</taxon>
        <taxon>Faecalibacterium</taxon>
    </lineage>
</organism>
<accession>A0A9D1TWB4</accession>
<dbReference type="Proteomes" id="UP000823933">
    <property type="component" value="Unassembled WGS sequence"/>
</dbReference>
<dbReference type="EMBL" id="DXHQ01000044">
    <property type="protein sequence ID" value="HIW08540.1"/>
    <property type="molecule type" value="Genomic_DNA"/>
</dbReference>